<dbReference type="InterPro" id="IPR011991">
    <property type="entry name" value="ArsR-like_HTH"/>
</dbReference>
<dbReference type="AlphaFoldDB" id="A0A2I9CXF9"/>
<dbReference type="PROSITE" id="PS51118">
    <property type="entry name" value="HTH_HXLR"/>
    <property type="match status" value="1"/>
</dbReference>
<feature type="domain" description="HTH hxlR-type" evidence="5">
    <location>
        <begin position="7"/>
        <end position="109"/>
    </location>
</feature>
<dbReference type="InterPro" id="IPR036388">
    <property type="entry name" value="WH-like_DNA-bd_sf"/>
</dbReference>
<dbReference type="Proteomes" id="UP000236569">
    <property type="component" value="Unassembled WGS sequence"/>
</dbReference>
<dbReference type="EMBL" id="BFAG01000010">
    <property type="protein sequence ID" value="GBF06762.1"/>
    <property type="molecule type" value="Genomic_DNA"/>
</dbReference>
<dbReference type="RefSeq" id="WP_103130105.1">
    <property type="nucleotide sequence ID" value="NZ_BFAG01000010.1"/>
</dbReference>
<dbReference type="InterPro" id="IPR036390">
    <property type="entry name" value="WH_DNA-bd_sf"/>
</dbReference>
<organism evidence="6 7">
    <name type="scientific">Deinococcus aerius</name>
    <dbReference type="NCBI Taxonomy" id="200253"/>
    <lineage>
        <taxon>Bacteria</taxon>
        <taxon>Thermotogati</taxon>
        <taxon>Deinococcota</taxon>
        <taxon>Deinococci</taxon>
        <taxon>Deinococcales</taxon>
        <taxon>Deinococcaceae</taxon>
        <taxon>Deinococcus</taxon>
    </lineage>
</organism>
<keyword evidence="2" id="KW-0238">DNA-binding</keyword>
<evidence type="ECO:0000313" key="6">
    <source>
        <dbReference type="EMBL" id="GBF06762.1"/>
    </source>
</evidence>
<sequence length="204" mass="21227">MPATAEIPAEHAYPEALALLQEKWVLFIVDALLAGAGGFNDLARRLDGLNSATLAQRLKRLEQAGLVTRRVHGLMPPRTSYELTPRGAALRGVLDAVRDWAGEPGRPAPRPSPAPLPPEEALPCGTSPPGGASGTLRTAAEMQVDLRAGPPGAGRMAHGRMAHPGSGRPNGQHADPPPQRLVEGEAADRGHRSGHPPGELPAGG</sequence>
<feature type="compositionally biased region" description="Pro residues" evidence="4">
    <location>
        <begin position="106"/>
        <end position="120"/>
    </location>
</feature>
<dbReference type="InterPro" id="IPR002577">
    <property type="entry name" value="HTH_HxlR"/>
</dbReference>
<dbReference type="Pfam" id="PF01638">
    <property type="entry name" value="HxlR"/>
    <property type="match status" value="1"/>
</dbReference>
<name>A0A2I9CXF9_9DEIO</name>
<evidence type="ECO:0000256" key="4">
    <source>
        <dbReference type="SAM" id="MobiDB-lite"/>
    </source>
</evidence>
<dbReference type="CDD" id="cd00090">
    <property type="entry name" value="HTH_ARSR"/>
    <property type="match status" value="1"/>
</dbReference>
<evidence type="ECO:0000313" key="7">
    <source>
        <dbReference type="Proteomes" id="UP000236569"/>
    </source>
</evidence>
<feature type="compositionally biased region" description="Basic and acidic residues" evidence="4">
    <location>
        <begin position="182"/>
        <end position="191"/>
    </location>
</feature>
<dbReference type="GO" id="GO:0003700">
    <property type="term" value="F:DNA-binding transcription factor activity"/>
    <property type="evidence" value="ECO:0007669"/>
    <property type="project" value="InterPro"/>
</dbReference>
<accession>A0A2I9CXF9</accession>
<keyword evidence="3" id="KW-0804">Transcription</keyword>
<proteinExistence type="predicted"/>
<dbReference type="GO" id="GO:0003677">
    <property type="term" value="F:DNA binding"/>
    <property type="evidence" value="ECO:0007669"/>
    <property type="project" value="UniProtKB-KW"/>
</dbReference>
<dbReference type="SMART" id="SM00418">
    <property type="entry name" value="HTH_ARSR"/>
    <property type="match status" value="1"/>
</dbReference>
<evidence type="ECO:0000259" key="5">
    <source>
        <dbReference type="PROSITE" id="PS51118"/>
    </source>
</evidence>
<keyword evidence="1" id="KW-0805">Transcription regulation</keyword>
<dbReference type="InterPro" id="IPR001845">
    <property type="entry name" value="HTH_ArsR_DNA-bd_dom"/>
</dbReference>
<keyword evidence="7" id="KW-1185">Reference proteome</keyword>
<evidence type="ECO:0000256" key="2">
    <source>
        <dbReference type="ARBA" id="ARBA00023125"/>
    </source>
</evidence>
<dbReference type="PANTHER" id="PTHR33204:SF37">
    <property type="entry name" value="HTH-TYPE TRANSCRIPTIONAL REGULATOR YODB"/>
    <property type="match status" value="1"/>
</dbReference>
<dbReference type="OrthoDB" id="370168at2"/>
<dbReference type="SUPFAM" id="SSF46785">
    <property type="entry name" value="Winged helix' DNA-binding domain"/>
    <property type="match status" value="1"/>
</dbReference>
<evidence type="ECO:0000256" key="3">
    <source>
        <dbReference type="ARBA" id="ARBA00023163"/>
    </source>
</evidence>
<protein>
    <recommendedName>
        <fullName evidence="5">HTH hxlR-type domain-containing protein</fullName>
    </recommendedName>
</protein>
<comment type="caution">
    <text evidence="6">The sequence shown here is derived from an EMBL/GenBank/DDBJ whole genome shotgun (WGS) entry which is preliminary data.</text>
</comment>
<dbReference type="PANTHER" id="PTHR33204">
    <property type="entry name" value="TRANSCRIPTIONAL REGULATOR, MARR FAMILY"/>
    <property type="match status" value="1"/>
</dbReference>
<feature type="region of interest" description="Disordered" evidence="4">
    <location>
        <begin position="100"/>
        <end position="204"/>
    </location>
</feature>
<gene>
    <name evidence="6" type="ORF">DAERI_100125</name>
</gene>
<dbReference type="Gene3D" id="1.10.10.10">
    <property type="entry name" value="Winged helix-like DNA-binding domain superfamily/Winged helix DNA-binding domain"/>
    <property type="match status" value="1"/>
</dbReference>
<evidence type="ECO:0000256" key="1">
    <source>
        <dbReference type="ARBA" id="ARBA00023015"/>
    </source>
</evidence>
<reference evidence="7" key="1">
    <citation type="submission" date="2018-01" db="EMBL/GenBank/DDBJ databases">
        <title>Draft Genome Sequence of the Radioresistant Bacterium Deinococcus aerius TR0125, Isolated from the Higher Atmosphere above Japan.</title>
        <authorList>
            <person name="Satoh K."/>
            <person name="Arai H."/>
            <person name="Sanzen T."/>
            <person name="Kawaguchi Y."/>
            <person name="Hayashi H."/>
            <person name="Yokobori S."/>
            <person name="Yamagishi A."/>
            <person name="Oono Y."/>
            <person name="Narumi I."/>
        </authorList>
    </citation>
    <scope>NUCLEOTIDE SEQUENCE [LARGE SCALE GENOMIC DNA]</scope>
    <source>
        <strain evidence="7">TR0125</strain>
    </source>
</reference>